<dbReference type="CDD" id="cd15482">
    <property type="entry name" value="Sialidase_non-viral"/>
    <property type="match status" value="1"/>
</dbReference>
<keyword evidence="6" id="KW-0378">Hydrolase</keyword>
<keyword evidence="6" id="KW-0326">Glycosidase</keyword>
<evidence type="ECO:0000256" key="2">
    <source>
        <dbReference type="ARBA" id="ARBA00009348"/>
    </source>
</evidence>
<dbReference type="Gene3D" id="2.60.40.10">
    <property type="entry name" value="Immunoglobulins"/>
    <property type="match status" value="1"/>
</dbReference>
<dbReference type="PANTHER" id="PTHR10628">
    <property type="entry name" value="SIALIDASE"/>
    <property type="match status" value="1"/>
</dbReference>
<dbReference type="SUPFAM" id="SSF50939">
    <property type="entry name" value="Sialidases"/>
    <property type="match status" value="1"/>
</dbReference>
<comment type="similarity">
    <text evidence="2">Belongs to the glycosyl hydrolase 33 family.</text>
</comment>
<dbReference type="Pfam" id="PF13088">
    <property type="entry name" value="BNR_2"/>
    <property type="match status" value="1"/>
</dbReference>
<evidence type="ECO:0000256" key="1">
    <source>
        <dbReference type="ARBA" id="ARBA00000427"/>
    </source>
</evidence>
<dbReference type="Gene3D" id="2.120.10.10">
    <property type="match status" value="1"/>
</dbReference>
<gene>
    <name evidence="6" type="ORF">ACFOWE_09615</name>
</gene>
<dbReference type="Pfam" id="PF02210">
    <property type="entry name" value="Laminin_G_2"/>
    <property type="match status" value="1"/>
</dbReference>
<comment type="catalytic activity">
    <reaction evidence="1">
        <text>Hydrolysis of alpha-(2-&gt;3)-, alpha-(2-&gt;6)-, alpha-(2-&gt;8)- glycosidic linkages of terminal sialic acid residues in oligosaccharides, glycoproteins, glycolipids, colominic acid and synthetic substrates.</text>
        <dbReference type="EC" id="3.2.1.18"/>
    </reaction>
</comment>
<evidence type="ECO:0000256" key="3">
    <source>
        <dbReference type="ARBA" id="ARBA00012733"/>
    </source>
</evidence>
<evidence type="ECO:0000256" key="4">
    <source>
        <dbReference type="SAM" id="SignalP"/>
    </source>
</evidence>
<dbReference type="Proteomes" id="UP001595850">
    <property type="component" value="Unassembled WGS sequence"/>
</dbReference>
<dbReference type="InterPro" id="IPR013320">
    <property type="entry name" value="ConA-like_dom_sf"/>
</dbReference>
<dbReference type="InterPro" id="IPR011040">
    <property type="entry name" value="Sialidase"/>
</dbReference>
<dbReference type="InterPro" id="IPR001791">
    <property type="entry name" value="Laminin_G"/>
</dbReference>
<name>A0ABV8I305_9ACTN</name>
<reference evidence="7" key="1">
    <citation type="journal article" date="2019" name="Int. J. Syst. Evol. Microbiol.">
        <title>The Global Catalogue of Microorganisms (GCM) 10K type strain sequencing project: providing services to taxonomists for standard genome sequencing and annotation.</title>
        <authorList>
            <consortium name="The Broad Institute Genomics Platform"/>
            <consortium name="The Broad Institute Genome Sequencing Center for Infectious Disease"/>
            <person name="Wu L."/>
            <person name="Ma J."/>
        </authorList>
    </citation>
    <scope>NUCLEOTIDE SEQUENCE [LARGE SCALE GENOMIC DNA]</scope>
    <source>
        <strain evidence="7">TBRC 4489</strain>
    </source>
</reference>
<dbReference type="InterPro" id="IPR013783">
    <property type="entry name" value="Ig-like_fold"/>
</dbReference>
<sequence>MKRLLACLTAAGLSLAATPATAHSSASASAGVTAPSATTVSANAATTSASAADPALTVTDLATGNTGGWPVYRIPALTTATDGTLIAAYDGRPSGADLPSNIALLVRRSTDNGKTWTAQQVVRREAAPNGYGDPSLLTDRRTGRIFLFHSATVNQGYFGSHTGNDENDPDVQQADYSYSDDHGVTWKHRRITKMIKNPAWAGLFAASGEGIQLRRGPHAGRLVQQYAVRYNGGNYAASAYSDDHGETWKMGALVGPGADENKTVELSDGTIMLNSRAAPYRKIAYSTDGGVTYTPFAGEPQLADPANNGSIMRYAPDAPASDPRSKWLLFSNTESTSGRQNLTVKMSCDDGRTWPIRKTVEAGSAAYSTLTLLRDGRLGLLYERDNYRHVSFTSFGLDWLPGVCAPLTVTAPPLFTAGGTGTVKVKVTNQTAAPLAAGTVTLAPPGGWTGATATVPQLAAGASTEVSVRVTAPAPATTAAVTMTATYSAGGKQSTGSGTTTLLGGTTALVSTISRTTDGVNAVDISPYLHLVKDLSGGSIAVTFSTTTRGPAASLLSAADPASRVKDLVVSINNGRPYFEVRRDTSDYPVRIATGVDVADGRDHTLVVTSTGSGTRIILDGRQIAQSATQGFFASVPTIANLTLGANRVSGGDRWAFEGTVKRIQVTNG</sequence>
<feature type="chain" id="PRO_5045062244" description="exo-alpha-sialidase" evidence="4">
    <location>
        <begin position="23"/>
        <end position="669"/>
    </location>
</feature>
<dbReference type="PANTHER" id="PTHR10628:SF30">
    <property type="entry name" value="EXO-ALPHA-SIALIDASE"/>
    <property type="match status" value="1"/>
</dbReference>
<dbReference type="InterPro" id="IPR026856">
    <property type="entry name" value="Sialidase_fam"/>
</dbReference>
<organism evidence="6 7">
    <name type="scientific">Planomonospora corallina</name>
    <dbReference type="NCBI Taxonomy" id="1806052"/>
    <lineage>
        <taxon>Bacteria</taxon>
        <taxon>Bacillati</taxon>
        <taxon>Actinomycetota</taxon>
        <taxon>Actinomycetes</taxon>
        <taxon>Streptosporangiales</taxon>
        <taxon>Streptosporangiaceae</taxon>
        <taxon>Planomonospora</taxon>
    </lineage>
</organism>
<dbReference type="RefSeq" id="WP_377286849.1">
    <property type="nucleotide sequence ID" value="NZ_JBHSBM010000013.1"/>
</dbReference>
<dbReference type="PROSITE" id="PS50025">
    <property type="entry name" value="LAM_G_DOMAIN"/>
    <property type="match status" value="1"/>
</dbReference>
<dbReference type="EC" id="3.2.1.18" evidence="3"/>
<comment type="caution">
    <text evidence="6">The sequence shown here is derived from an EMBL/GenBank/DDBJ whole genome shotgun (WGS) entry which is preliminary data.</text>
</comment>
<dbReference type="InterPro" id="IPR018905">
    <property type="entry name" value="A-galactase_NEW3"/>
</dbReference>
<dbReference type="GO" id="GO:0004308">
    <property type="term" value="F:exo-alpha-sialidase activity"/>
    <property type="evidence" value="ECO:0007669"/>
    <property type="project" value="UniProtKB-EC"/>
</dbReference>
<dbReference type="SMART" id="SM00282">
    <property type="entry name" value="LamG"/>
    <property type="match status" value="1"/>
</dbReference>
<evidence type="ECO:0000313" key="6">
    <source>
        <dbReference type="EMBL" id="MFC4058551.1"/>
    </source>
</evidence>
<dbReference type="InterPro" id="IPR036278">
    <property type="entry name" value="Sialidase_sf"/>
</dbReference>
<evidence type="ECO:0000259" key="5">
    <source>
        <dbReference type="PROSITE" id="PS50025"/>
    </source>
</evidence>
<feature type="domain" description="Laminin G" evidence="5">
    <location>
        <begin position="512"/>
        <end position="669"/>
    </location>
</feature>
<dbReference type="CDD" id="cd00110">
    <property type="entry name" value="LamG"/>
    <property type="match status" value="1"/>
</dbReference>
<keyword evidence="4" id="KW-0732">Signal</keyword>
<dbReference type="Gene3D" id="2.60.120.200">
    <property type="match status" value="1"/>
</dbReference>
<evidence type="ECO:0000313" key="7">
    <source>
        <dbReference type="Proteomes" id="UP001595850"/>
    </source>
</evidence>
<dbReference type="Pfam" id="PF10633">
    <property type="entry name" value="NPCBM_assoc"/>
    <property type="match status" value="1"/>
</dbReference>
<dbReference type="EMBL" id="JBHSBM010000013">
    <property type="protein sequence ID" value="MFC4058551.1"/>
    <property type="molecule type" value="Genomic_DNA"/>
</dbReference>
<protein>
    <recommendedName>
        <fullName evidence="3">exo-alpha-sialidase</fullName>
        <ecNumber evidence="3">3.2.1.18</ecNumber>
    </recommendedName>
</protein>
<accession>A0ABV8I305</accession>
<keyword evidence="7" id="KW-1185">Reference proteome</keyword>
<proteinExistence type="inferred from homology"/>
<feature type="signal peptide" evidence="4">
    <location>
        <begin position="1"/>
        <end position="22"/>
    </location>
</feature>
<dbReference type="SUPFAM" id="SSF49899">
    <property type="entry name" value="Concanavalin A-like lectins/glucanases"/>
    <property type="match status" value="1"/>
</dbReference>